<evidence type="ECO:0000259" key="9">
    <source>
        <dbReference type="PROSITE" id="PS50017"/>
    </source>
</evidence>
<evidence type="ECO:0000256" key="3">
    <source>
        <dbReference type="ARBA" id="ARBA00022737"/>
    </source>
</evidence>
<dbReference type="AlphaFoldDB" id="A0A9N7VVC6"/>
<dbReference type="GO" id="GO:0045121">
    <property type="term" value="C:membrane raft"/>
    <property type="evidence" value="ECO:0007669"/>
    <property type="project" value="TreeGrafter"/>
</dbReference>
<feature type="disulfide bond" evidence="6">
    <location>
        <begin position="76"/>
        <end position="91"/>
    </location>
</feature>
<comment type="caution">
    <text evidence="6">Lacks conserved residue(s) required for the propagation of feature annotation.</text>
</comment>
<feature type="domain" description="Death" evidence="9">
    <location>
        <begin position="296"/>
        <end position="390"/>
    </location>
</feature>
<keyword evidence="8" id="KW-1133">Transmembrane helix</keyword>
<keyword evidence="5" id="KW-0325">Glycoprotein</keyword>
<feature type="repeat" description="TNFR-Cys" evidence="6">
    <location>
        <begin position="118"/>
        <end position="159"/>
    </location>
</feature>
<keyword evidence="1" id="KW-0053">Apoptosis</keyword>
<dbReference type="GO" id="GO:0043120">
    <property type="term" value="F:tumor necrosis factor binding"/>
    <property type="evidence" value="ECO:0007669"/>
    <property type="project" value="TreeGrafter"/>
</dbReference>
<evidence type="ECO:0000256" key="7">
    <source>
        <dbReference type="SAM" id="MobiDB-lite"/>
    </source>
</evidence>
<evidence type="ECO:0000256" key="1">
    <source>
        <dbReference type="ARBA" id="ARBA00022703"/>
    </source>
</evidence>
<keyword evidence="8" id="KW-0812">Transmembrane</keyword>
<feature type="transmembrane region" description="Helical" evidence="8">
    <location>
        <begin position="202"/>
        <end position="228"/>
    </location>
</feature>
<dbReference type="Pfam" id="PF00531">
    <property type="entry name" value="Death"/>
    <property type="match status" value="1"/>
</dbReference>
<dbReference type="GO" id="GO:0043235">
    <property type="term" value="C:receptor complex"/>
    <property type="evidence" value="ECO:0007669"/>
    <property type="project" value="TreeGrafter"/>
</dbReference>
<evidence type="ECO:0008006" key="13">
    <source>
        <dbReference type="Google" id="ProtNLM"/>
    </source>
</evidence>
<evidence type="ECO:0000256" key="6">
    <source>
        <dbReference type="PROSITE-ProRule" id="PRU00206"/>
    </source>
</evidence>
<evidence type="ECO:0000256" key="2">
    <source>
        <dbReference type="ARBA" id="ARBA00022729"/>
    </source>
</evidence>
<dbReference type="InterPro" id="IPR033994">
    <property type="entry name" value="TNFRSF1A_death"/>
</dbReference>
<sequence length="393" mass="43984">MEEAGHRGRRNKHAPVGTILLLMFMIVPAYFQPSGDRCPAEDYRSKKGICCNKCFPGYKLVEECNVTGHRSNCAPCPYGQFMDKINYSPNCRACSVCKGTRNENTLKECARDQNTSCQCNDGYYRFYIDSVAYECLKCAPCGPGETEKQNCTKLTNTVCECKDNYYRVKRKCELCKSCSSECQHLCSRPSVKPKPNDTGVEFFLYIIAGVVALAVVLLVLVALITHVVTKRSIEKKWEQPSSQATDESLEPYEVVLLSSEGSSVNSDVEVTPSSPVGSEQLPPNLPDCVPLEIETSDLIYSVLDLVSALQVKQLVRTLGVRDTEIEQAELDHRPCREAHYQMLRLWAERVSRANGGGQRGTLHWPLLQELLDKLRAMRLGGVAEELETKFSIQ</sequence>
<dbReference type="InterPro" id="IPR001368">
    <property type="entry name" value="TNFR/NGFR_Cys_rich_reg"/>
</dbReference>
<dbReference type="PANTHER" id="PTHR46861">
    <property type="entry name" value="TUMOR NECROSIS FACTOR RECEPTOR SUPERFAMILY MEMBER 1A"/>
    <property type="match status" value="1"/>
</dbReference>
<proteinExistence type="predicted"/>
<dbReference type="GO" id="GO:0006915">
    <property type="term" value="P:apoptotic process"/>
    <property type="evidence" value="ECO:0007669"/>
    <property type="project" value="UniProtKB-KW"/>
</dbReference>
<dbReference type="Pfam" id="PF00020">
    <property type="entry name" value="TNFR_c6"/>
    <property type="match status" value="2"/>
</dbReference>
<dbReference type="CDD" id="cd08313">
    <property type="entry name" value="Death_TNFR1"/>
    <property type="match status" value="1"/>
</dbReference>
<reference evidence="11" key="1">
    <citation type="submission" date="2020-03" db="EMBL/GenBank/DDBJ databases">
        <authorList>
            <person name="Weist P."/>
        </authorList>
    </citation>
    <scope>NUCLEOTIDE SEQUENCE</scope>
</reference>
<evidence type="ECO:0000256" key="4">
    <source>
        <dbReference type="ARBA" id="ARBA00023157"/>
    </source>
</evidence>
<evidence type="ECO:0000256" key="8">
    <source>
        <dbReference type="SAM" id="Phobius"/>
    </source>
</evidence>
<keyword evidence="2" id="KW-0732">Signal</keyword>
<accession>A0A9N7VVC6</accession>
<dbReference type="Gene3D" id="1.10.533.10">
    <property type="entry name" value="Death Domain, Fas"/>
    <property type="match status" value="1"/>
</dbReference>
<feature type="disulfide bond" evidence="6">
    <location>
        <begin position="141"/>
        <end position="159"/>
    </location>
</feature>
<keyword evidence="12" id="KW-1185">Reference proteome</keyword>
<feature type="disulfide bond" evidence="6">
    <location>
        <begin position="138"/>
        <end position="151"/>
    </location>
</feature>
<dbReference type="InterPro" id="IPR000488">
    <property type="entry name" value="Death_dom"/>
</dbReference>
<dbReference type="InterPro" id="IPR052493">
    <property type="entry name" value="TNFRSF1A"/>
</dbReference>
<dbReference type="Gene3D" id="2.10.50.10">
    <property type="entry name" value="Tumor Necrosis Factor Receptor, subunit A, domain 2"/>
    <property type="match status" value="2"/>
</dbReference>
<dbReference type="SUPFAM" id="SSF57586">
    <property type="entry name" value="TNF receptor-like"/>
    <property type="match status" value="3"/>
</dbReference>
<evidence type="ECO:0000313" key="12">
    <source>
        <dbReference type="Proteomes" id="UP001153269"/>
    </source>
</evidence>
<dbReference type="GO" id="GO:0005031">
    <property type="term" value="F:tumor necrosis factor receptor activity"/>
    <property type="evidence" value="ECO:0007669"/>
    <property type="project" value="TreeGrafter"/>
</dbReference>
<keyword evidence="4 6" id="KW-1015">Disulfide bond</keyword>
<dbReference type="InterPro" id="IPR011029">
    <property type="entry name" value="DEATH-like_dom_sf"/>
</dbReference>
<gene>
    <name evidence="11" type="ORF">PLEPLA_LOCUS44119</name>
</gene>
<dbReference type="SMART" id="SM00005">
    <property type="entry name" value="DEATH"/>
    <property type="match status" value="1"/>
</dbReference>
<keyword evidence="3" id="KW-0677">Repeat</keyword>
<feature type="domain" description="TNFR-Cys" evidence="10">
    <location>
        <begin position="118"/>
        <end position="159"/>
    </location>
</feature>
<dbReference type="SMART" id="SM00208">
    <property type="entry name" value="TNFR"/>
    <property type="match status" value="3"/>
</dbReference>
<dbReference type="SUPFAM" id="SSF47986">
    <property type="entry name" value="DEATH domain"/>
    <property type="match status" value="1"/>
</dbReference>
<dbReference type="EMBL" id="CADEAL010004292">
    <property type="protein sequence ID" value="CAB1456335.1"/>
    <property type="molecule type" value="Genomic_DNA"/>
</dbReference>
<evidence type="ECO:0000313" key="11">
    <source>
        <dbReference type="EMBL" id="CAB1456335.1"/>
    </source>
</evidence>
<feature type="region of interest" description="Disordered" evidence="7">
    <location>
        <begin position="263"/>
        <end position="283"/>
    </location>
</feature>
<dbReference type="PROSITE" id="PS50017">
    <property type="entry name" value="DEATH_DOMAIN"/>
    <property type="match status" value="1"/>
</dbReference>
<feature type="transmembrane region" description="Helical" evidence="8">
    <location>
        <begin position="12"/>
        <end position="31"/>
    </location>
</feature>
<feature type="domain" description="TNFR-Cys" evidence="10">
    <location>
        <begin position="75"/>
        <end position="117"/>
    </location>
</feature>
<organism evidence="11 12">
    <name type="scientific">Pleuronectes platessa</name>
    <name type="common">European plaice</name>
    <dbReference type="NCBI Taxonomy" id="8262"/>
    <lineage>
        <taxon>Eukaryota</taxon>
        <taxon>Metazoa</taxon>
        <taxon>Chordata</taxon>
        <taxon>Craniata</taxon>
        <taxon>Vertebrata</taxon>
        <taxon>Euteleostomi</taxon>
        <taxon>Actinopterygii</taxon>
        <taxon>Neopterygii</taxon>
        <taxon>Teleostei</taxon>
        <taxon>Neoteleostei</taxon>
        <taxon>Acanthomorphata</taxon>
        <taxon>Carangaria</taxon>
        <taxon>Pleuronectiformes</taxon>
        <taxon>Pleuronectoidei</taxon>
        <taxon>Pleuronectidae</taxon>
        <taxon>Pleuronectes</taxon>
    </lineage>
</organism>
<comment type="caution">
    <text evidence="11">The sequence shown here is derived from an EMBL/GenBank/DDBJ whole genome shotgun (WGS) entry which is preliminary data.</text>
</comment>
<keyword evidence="8" id="KW-0472">Membrane</keyword>
<feature type="repeat" description="TNFR-Cys" evidence="6">
    <location>
        <begin position="75"/>
        <end position="117"/>
    </location>
</feature>
<protein>
    <recommendedName>
        <fullName evidence="13">Tumor necrosis factor receptor superfamily member 1A</fullName>
    </recommendedName>
</protein>
<dbReference type="GO" id="GO:0006954">
    <property type="term" value="P:inflammatory response"/>
    <property type="evidence" value="ECO:0007669"/>
    <property type="project" value="TreeGrafter"/>
</dbReference>
<evidence type="ECO:0000256" key="5">
    <source>
        <dbReference type="ARBA" id="ARBA00023180"/>
    </source>
</evidence>
<dbReference type="PROSITE" id="PS50050">
    <property type="entry name" value="TNFR_NGFR_2"/>
    <property type="match status" value="2"/>
</dbReference>
<dbReference type="PANTHER" id="PTHR46861:SF1">
    <property type="entry name" value="TUMOR NECROSIS FACTOR RECEPTOR SUPERFAMILY MEMBER 1A"/>
    <property type="match status" value="1"/>
</dbReference>
<evidence type="ECO:0000259" key="10">
    <source>
        <dbReference type="PROSITE" id="PS50050"/>
    </source>
</evidence>
<dbReference type="Proteomes" id="UP001153269">
    <property type="component" value="Unassembled WGS sequence"/>
</dbReference>
<name>A0A9N7VVC6_PLEPL</name>